<feature type="domain" description="HTH gntR-type" evidence="4">
    <location>
        <begin position="16"/>
        <end position="86"/>
    </location>
</feature>
<evidence type="ECO:0000256" key="1">
    <source>
        <dbReference type="ARBA" id="ARBA00023015"/>
    </source>
</evidence>
<dbReference type="SUPFAM" id="SSF48008">
    <property type="entry name" value="GntR ligand-binding domain-like"/>
    <property type="match status" value="1"/>
</dbReference>
<dbReference type="InterPro" id="IPR000524">
    <property type="entry name" value="Tscrpt_reg_HTH_GntR"/>
</dbReference>
<accession>A0A6J7IDG9</accession>
<proteinExistence type="predicted"/>
<dbReference type="Gene3D" id="1.10.10.10">
    <property type="entry name" value="Winged helix-like DNA-binding domain superfamily/Winged helix DNA-binding domain"/>
    <property type="match status" value="1"/>
</dbReference>
<keyword evidence="2" id="KW-0238">DNA-binding</keyword>
<dbReference type="PANTHER" id="PTHR43537">
    <property type="entry name" value="TRANSCRIPTIONAL REGULATOR, GNTR FAMILY"/>
    <property type="match status" value="1"/>
</dbReference>
<keyword evidence="1" id="KW-0805">Transcription regulation</keyword>
<dbReference type="PANTHER" id="PTHR43537:SF24">
    <property type="entry name" value="GLUCONATE OPERON TRANSCRIPTIONAL REPRESSOR"/>
    <property type="match status" value="1"/>
</dbReference>
<dbReference type="Pfam" id="PF07729">
    <property type="entry name" value="FCD"/>
    <property type="match status" value="1"/>
</dbReference>
<dbReference type="CDD" id="cd07377">
    <property type="entry name" value="WHTH_GntR"/>
    <property type="match status" value="1"/>
</dbReference>
<evidence type="ECO:0000313" key="5">
    <source>
        <dbReference type="EMBL" id="CAB4928552.1"/>
    </source>
</evidence>
<dbReference type="Gene3D" id="1.20.120.530">
    <property type="entry name" value="GntR ligand-binding domain-like"/>
    <property type="match status" value="1"/>
</dbReference>
<dbReference type="GO" id="GO:0003700">
    <property type="term" value="F:DNA-binding transcription factor activity"/>
    <property type="evidence" value="ECO:0007669"/>
    <property type="project" value="InterPro"/>
</dbReference>
<evidence type="ECO:0000256" key="2">
    <source>
        <dbReference type="ARBA" id="ARBA00023125"/>
    </source>
</evidence>
<name>A0A6J7IDG9_9ZZZZ</name>
<dbReference type="InterPro" id="IPR011711">
    <property type="entry name" value="GntR_C"/>
</dbReference>
<evidence type="ECO:0000259" key="4">
    <source>
        <dbReference type="PROSITE" id="PS50949"/>
    </source>
</evidence>
<sequence length="242" mass="24823">MATDATDAVFSPVVAPTTLEETVERLGSAIRAGLLPAGRRLPAERELAEQLRISRSTLRQALGALADSGHLVATRGRGGGTFVVDAPPLGGRGSGTALPADWRDRVAVRRVHEVGVACLAAERAAADPAGVAAGLEGLDAQVAAMAGATDFAAYRRADVALHVGLAELTGVPALVLRAAELQAEATDLIAQIAHPRAVLTHSNAEHRRLLAAVGRGDVAAAVRTMRRHLAGTEHVLAGLAPA</sequence>
<dbReference type="InterPro" id="IPR036390">
    <property type="entry name" value="WH_DNA-bd_sf"/>
</dbReference>
<dbReference type="InterPro" id="IPR036388">
    <property type="entry name" value="WH-like_DNA-bd_sf"/>
</dbReference>
<dbReference type="EMBL" id="CAFBMK010000147">
    <property type="protein sequence ID" value="CAB4928552.1"/>
    <property type="molecule type" value="Genomic_DNA"/>
</dbReference>
<dbReference type="SUPFAM" id="SSF46785">
    <property type="entry name" value="Winged helix' DNA-binding domain"/>
    <property type="match status" value="1"/>
</dbReference>
<dbReference type="SMART" id="SM00345">
    <property type="entry name" value="HTH_GNTR"/>
    <property type="match status" value="1"/>
</dbReference>
<dbReference type="SMART" id="SM00895">
    <property type="entry name" value="FCD"/>
    <property type="match status" value="1"/>
</dbReference>
<dbReference type="AlphaFoldDB" id="A0A6J7IDG9"/>
<dbReference type="PROSITE" id="PS50949">
    <property type="entry name" value="HTH_GNTR"/>
    <property type="match status" value="1"/>
</dbReference>
<gene>
    <name evidence="5" type="ORF">UFOPK3564_02242</name>
</gene>
<reference evidence="5" key="1">
    <citation type="submission" date="2020-05" db="EMBL/GenBank/DDBJ databases">
        <authorList>
            <person name="Chiriac C."/>
            <person name="Salcher M."/>
            <person name="Ghai R."/>
            <person name="Kavagutti S V."/>
        </authorList>
    </citation>
    <scope>NUCLEOTIDE SEQUENCE</scope>
</reference>
<keyword evidence="3" id="KW-0804">Transcription</keyword>
<dbReference type="GO" id="GO:0003677">
    <property type="term" value="F:DNA binding"/>
    <property type="evidence" value="ECO:0007669"/>
    <property type="project" value="UniProtKB-KW"/>
</dbReference>
<evidence type="ECO:0000256" key="3">
    <source>
        <dbReference type="ARBA" id="ARBA00023163"/>
    </source>
</evidence>
<dbReference type="PRINTS" id="PR00035">
    <property type="entry name" value="HTHGNTR"/>
</dbReference>
<protein>
    <submittedName>
        <fullName evidence="5">Unannotated protein</fullName>
    </submittedName>
</protein>
<organism evidence="5">
    <name type="scientific">freshwater metagenome</name>
    <dbReference type="NCBI Taxonomy" id="449393"/>
    <lineage>
        <taxon>unclassified sequences</taxon>
        <taxon>metagenomes</taxon>
        <taxon>ecological metagenomes</taxon>
    </lineage>
</organism>
<dbReference type="InterPro" id="IPR008920">
    <property type="entry name" value="TF_FadR/GntR_C"/>
</dbReference>
<dbReference type="Pfam" id="PF00392">
    <property type="entry name" value="GntR"/>
    <property type="match status" value="1"/>
</dbReference>